<name>A0A8J2NMJ2_9HEXA</name>
<dbReference type="InterPro" id="IPR011765">
    <property type="entry name" value="Pept_M16_N"/>
</dbReference>
<dbReference type="PANTHER" id="PTHR43690">
    <property type="entry name" value="NARDILYSIN"/>
    <property type="match status" value="1"/>
</dbReference>
<dbReference type="GO" id="GO:0005829">
    <property type="term" value="C:cytosol"/>
    <property type="evidence" value="ECO:0007669"/>
    <property type="project" value="TreeGrafter"/>
</dbReference>
<gene>
    <name evidence="4" type="ORF">AFUS01_LOCUS7987</name>
</gene>
<dbReference type="GO" id="GO:0004222">
    <property type="term" value="F:metalloendopeptidase activity"/>
    <property type="evidence" value="ECO:0007669"/>
    <property type="project" value="TreeGrafter"/>
</dbReference>
<dbReference type="GO" id="GO:0043171">
    <property type="term" value="P:peptide catabolic process"/>
    <property type="evidence" value="ECO:0007669"/>
    <property type="project" value="TreeGrafter"/>
</dbReference>
<dbReference type="Proteomes" id="UP000708208">
    <property type="component" value="Unassembled WGS sequence"/>
</dbReference>
<dbReference type="InterPro" id="IPR050626">
    <property type="entry name" value="Peptidase_M16"/>
</dbReference>
<feature type="domain" description="Peptidase M16 N-terminal" evidence="3">
    <location>
        <begin position="1"/>
        <end position="56"/>
    </location>
</feature>
<proteinExistence type="predicted"/>
<evidence type="ECO:0000313" key="5">
    <source>
        <dbReference type="Proteomes" id="UP000708208"/>
    </source>
</evidence>
<dbReference type="OrthoDB" id="952271at2759"/>
<dbReference type="GO" id="GO:0051603">
    <property type="term" value="P:proteolysis involved in protein catabolic process"/>
    <property type="evidence" value="ECO:0007669"/>
    <property type="project" value="TreeGrafter"/>
</dbReference>
<keyword evidence="5" id="KW-1185">Reference proteome</keyword>
<reference evidence="4" key="1">
    <citation type="submission" date="2021-06" db="EMBL/GenBank/DDBJ databases">
        <authorList>
            <person name="Hodson N. C."/>
            <person name="Mongue J. A."/>
            <person name="Jaron S. K."/>
        </authorList>
    </citation>
    <scope>NUCLEOTIDE SEQUENCE</scope>
</reference>
<dbReference type="PANTHER" id="PTHR43690:SF18">
    <property type="entry name" value="INSULIN-DEGRADING ENZYME-RELATED"/>
    <property type="match status" value="1"/>
</dbReference>
<dbReference type="AlphaFoldDB" id="A0A8J2NMJ2"/>
<evidence type="ECO:0000259" key="3">
    <source>
        <dbReference type="Pfam" id="PF00675"/>
    </source>
</evidence>
<keyword evidence="1" id="KW-0479">Metal-binding</keyword>
<dbReference type="GO" id="GO:0005739">
    <property type="term" value="C:mitochondrion"/>
    <property type="evidence" value="ECO:0007669"/>
    <property type="project" value="TreeGrafter"/>
</dbReference>
<feature type="compositionally biased region" description="Basic and acidic residues" evidence="2">
    <location>
        <begin position="44"/>
        <end position="57"/>
    </location>
</feature>
<feature type="non-terminal residue" evidence="4">
    <location>
        <position position="1"/>
    </location>
</feature>
<evidence type="ECO:0000256" key="2">
    <source>
        <dbReference type="SAM" id="MobiDB-lite"/>
    </source>
</evidence>
<feature type="region of interest" description="Disordered" evidence="2">
    <location>
        <begin position="44"/>
        <end position="63"/>
    </location>
</feature>
<evidence type="ECO:0000256" key="1">
    <source>
        <dbReference type="ARBA" id="ARBA00022723"/>
    </source>
</evidence>
<organism evidence="4 5">
    <name type="scientific">Allacma fusca</name>
    <dbReference type="NCBI Taxonomy" id="39272"/>
    <lineage>
        <taxon>Eukaryota</taxon>
        <taxon>Metazoa</taxon>
        <taxon>Ecdysozoa</taxon>
        <taxon>Arthropoda</taxon>
        <taxon>Hexapoda</taxon>
        <taxon>Collembola</taxon>
        <taxon>Symphypleona</taxon>
        <taxon>Sminthuridae</taxon>
        <taxon>Allacma</taxon>
    </lineage>
</organism>
<dbReference type="EMBL" id="CAJVCH010054762">
    <property type="protein sequence ID" value="CAG7718606.1"/>
    <property type="molecule type" value="Genomic_DNA"/>
</dbReference>
<dbReference type="GO" id="GO:0046872">
    <property type="term" value="F:metal ion binding"/>
    <property type="evidence" value="ECO:0007669"/>
    <property type="project" value="UniProtKB-KW"/>
</dbReference>
<comment type="caution">
    <text evidence="4">The sequence shown here is derived from an EMBL/GenBank/DDBJ whole genome shotgun (WGS) entry which is preliminary data.</text>
</comment>
<feature type="non-terminal residue" evidence="4">
    <location>
        <position position="63"/>
    </location>
</feature>
<protein>
    <recommendedName>
        <fullName evidence="3">Peptidase M16 N-terminal domain-containing protein</fullName>
    </recommendedName>
</protein>
<evidence type="ECO:0000313" key="4">
    <source>
        <dbReference type="EMBL" id="CAG7718606.1"/>
    </source>
</evidence>
<dbReference type="Pfam" id="PF00675">
    <property type="entry name" value="Peptidase_M16"/>
    <property type="match status" value="1"/>
</dbReference>
<accession>A0A8J2NMJ2</accession>
<sequence length="63" mass="7221">TNYYFDVAPSSLEQALDRFSQLFIAPLFLEQSAEREVFAINSEHEKNIPNDGERRTLVDSTLS</sequence>